<name>A0AC61QY95_9FIRM</name>
<accession>A0AC61QY95</accession>
<organism evidence="1 2">
    <name type="scientific">Hominisplanchenecus murintestinalis</name>
    <dbReference type="NCBI Taxonomy" id="2941517"/>
    <lineage>
        <taxon>Bacteria</taxon>
        <taxon>Bacillati</taxon>
        <taxon>Bacillota</taxon>
        <taxon>Clostridia</taxon>
        <taxon>Lachnospirales</taxon>
        <taxon>Lachnospiraceae</taxon>
        <taxon>Hominisplanchenecus</taxon>
    </lineage>
</organism>
<proteinExistence type="predicted"/>
<dbReference type="EMBL" id="SRZB01000027">
    <property type="protein sequence ID" value="TGX97711.1"/>
    <property type="molecule type" value="Genomic_DNA"/>
</dbReference>
<evidence type="ECO:0000313" key="2">
    <source>
        <dbReference type="Proteomes" id="UP000307720"/>
    </source>
</evidence>
<keyword evidence="2" id="KW-1185">Reference proteome</keyword>
<gene>
    <name evidence="1" type="ORF">E5357_11640</name>
</gene>
<dbReference type="Proteomes" id="UP000307720">
    <property type="component" value="Unassembled WGS sequence"/>
</dbReference>
<reference evidence="1" key="1">
    <citation type="submission" date="2019-04" db="EMBL/GenBank/DDBJ databases">
        <title>Microbes associate with the intestines of laboratory mice.</title>
        <authorList>
            <person name="Navarre W."/>
            <person name="Wong E."/>
            <person name="Huang K."/>
            <person name="Tropini C."/>
            <person name="Ng K."/>
            <person name="Yu B."/>
        </authorList>
    </citation>
    <scope>NUCLEOTIDE SEQUENCE</scope>
    <source>
        <strain evidence="1">NM72_1-8</strain>
    </source>
</reference>
<evidence type="ECO:0000313" key="1">
    <source>
        <dbReference type="EMBL" id="TGX97711.1"/>
    </source>
</evidence>
<protein>
    <submittedName>
        <fullName evidence="1">Uncharacterized protein</fullName>
    </submittedName>
</protein>
<sequence length="193" mass="21359">MIEISYDRNMLAQVEKKLGKMKNEAPKALKNAINQTAKQARKELAIEAQKTYTVKTGRFNKAMKIKNATPSRLEATIKATGKVMGLKDFKVSPATMRTGENRPEVVKAKVLKSGGMKPLQMGSLKAFVTKFASGHVAVAQRRGSERKPIKAFSANSIPVMLGNEKRVYGVVKPHIKENLKRNVQAQVRKILEG</sequence>
<comment type="caution">
    <text evidence="1">The sequence shown here is derived from an EMBL/GenBank/DDBJ whole genome shotgun (WGS) entry which is preliminary data.</text>
</comment>